<feature type="non-terminal residue" evidence="1">
    <location>
        <position position="1"/>
    </location>
</feature>
<gene>
    <name evidence="1" type="ORF">C7373_1351</name>
</gene>
<protein>
    <submittedName>
        <fullName evidence="1">Uncharacterized protein</fullName>
    </submittedName>
</protein>
<dbReference type="AlphaFoldDB" id="A0A2U1B882"/>
<sequence>KGGTYTAKLVLNFRSIMDEQEAGRLPDA</sequence>
<comment type="caution">
    <text evidence="1">The sequence shown here is derived from an EMBL/GenBank/DDBJ whole genome shotgun (WGS) entry which is preliminary data.</text>
</comment>
<evidence type="ECO:0000313" key="1">
    <source>
        <dbReference type="EMBL" id="PVY44851.1"/>
    </source>
</evidence>
<dbReference type="Proteomes" id="UP000245778">
    <property type="component" value="Unassembled WGS sequence"/>
</dbReference>
<evidence type="ECO:0000313" key="2">
    <source>
        <dbReference type="Proteomes" id="UP000245778"/>
    </source>
</evidence>
<proteinExistence type="predicted"/>
<accession>A0A2U1B882</accession>
<reference evidence="1 2" key="1">
    <citation type="submission" date="2018-04" db="EMBL/GenBank/DDBJ databases">
        <title>Genomic Encyclopedia of Type Strains, Phase IV (KMG-IV): sequencing the most valuable type-strain genomes for metagenomic binning, comparative biology and taxonomic classification.</title>
        <authorList>
            <person name="Goeker M."/>
        </authorList>
    </citation>
    <scope>NUCLEOTIDE SEQUENCE [LARGE SCALE GENOMIC DNA]</scope>
    <source>
        <strain evidence="1 2">DSM 26588</strain>
    </source>
</reference>
<organism evidence="1 2">
    <name type="scientific">Intestinimonas butyriciproducens</name>
    <dbReference type="NCBI Taxonomy" id="1297617"/>
    <lineage>
        <taxon>Bacteria</taxon>
        <taxon>Bacillati</taxon>
        <taxon>Bacillota</taxon>
        <taxon>Clostridia</taxon>
        <taxon>Eubacteriales</taxon>
        <taxon>Intestinimonas</taxon>
    </lineage>
</organism>
<name>A0A2U1B882_9FIRM</name>
<dbReference type="EMBL" id="QEKK01000035">
    <property type="protein sequence ID" value="PVY44851.1"/>
    <property type="molecule type" value="Genomic_DNA"/>
</dbReference>